<organism evidence="2 3">
    <name type="scientific">Pleurotus ostreatus (strain PC15)</name>
    <name type="common">Oyster mushroom</name>
    <dbReference type="NCBI Taxonomy" id="1137138"/>
    <lineage>
        <taxon>Eukaryota</taxon>
        <taxon>Fungi</taxon>
        <taxon>Dikarya</taxon>
        <taxon>Basidiomycota</taxon>
        <taxon>Agaricomycotina</taxon>
        <taxon>Agaricomycetes</taxon>
        <taxon>Agaricomycetidae</taxon>
        <taxon>Agaricales</taxon>
        <taxon>Pleurotineae</taxon>
        <taxon>Pleurotaceae</taxon>
        <taxon>Pleurotus</taxon>
    </lineage>
</organism>
<dbReference type="Proteomes" id="UP000027073">
    <property type="component" value="Unassembled WGS sequence"/>
</dbReference>
<dbReference type="VEuPathDB" id="FungiDB:PLEOSDRAFT_32590"/>
<dbReference type="HOGENOM" id="CLU_032490_1_0_1"/>
<dbReference type="InterPro" id="IPR029058">
    <property type="entry name" value="AB_hydrolase_fold"/>
</dbReference>
<dbReference type="OrthoDB" id="94039at2759"/>
<dbReference type="SUPFAM" id="SSF53474">
    <property type="entry name" value="alpha/beta-Hydrolases"/>
    <property type="match status" value="1"/>
</dbReference>
<sequence length="333" mass="37012">MTKHLALPFHVSTHIVPAAWLRTTPHIPLAKMRNQHSRKEEGSSRIRSASATIPEKRRYQGHKKLLWNVVNTYVKKGPIERSNGGSALILFFAHGNVFNKETWESTVHHIFEDSSSHNIAEVWSFEAAQTGDSALWNADARGCYDCIDHWADNSRDILKFLTHFMLSTVSSNPPPTCLRQVTAAESESRRKDGFKHGTLAGIGHLFGGCTLTLAALTNQSTFSSLIVVDPVIPTPLYYEAQDPFIPKNDLGILPDAIDGIGGTRTSLPIKQDEAKAWLLKNPFFANWHPDVLQSYVDHGLYTRKSGQEVLLKMPPVQEAIGFSEGTKCENEGS</sequence>
<dbReference type="EMBL" id="KL198010">
    <property type="protein sequence ID" value="KDQ25360.1"/>
    <property type="molecule type" value="Genomic_DNA"/>
</dbReference>
<dbReference type="STRING" id="1137138.A0A067NEJ2"/>
<feature type="region of interest" description="Disordered" evidence="1">
    <location>
        <begin position="30"/>
        <end position="51"/>
    </location>
</feature>
<name>A0A067NEJ2_PLEO1</name>
<proteinExistence type="predicted"/>
<evidence type="ECO:0008006" key="4">
    <source>
        <dbReference type="Google" id="ProtNLM"/>
    </source>
</evidence>
<gene>
    <name evidence="2" type="ORF">PLEOSDRAFT_32590</name>
</gene>
<reference evidence="3" key="1">
    <citation type="journal article" date="2014" name="Proc. Natl. Acad. Sci. U.S.A.">
        <title>Extensive sampling of basidiomycete genomes demonstrates inadequacy of the white-rot/brown-rot paradigm for wood decay fungi.</title>
        <authorList>
            <person name="Riley R."/>
            <person name="Salamov A.A."/>
            <person name="Brown D.W."/>
            <person name="Nagy L.G."/>
            <person name="Floudas D."/>
            <person name="Held B.W."/>
            <person name="Levasseur A."/>
            <person name="Lombard V."/>
            <person name="Morin E."/>
            <person name="Otillar R."/>
            <person name="Lindquist E.A."/>
            <person name="Sun H."/>
            <person name="LaButti K.M."/>
            <person name="Schmutz J."/>
            <person name="Jabbour D."/>
            <person name="Luo H."/>
            <person name="Baker S.E."/>
            <person name="Pisabarro A.G."/>
            <person name="Walton J.D."/>
            <person name="Blanchette R.A."/>
            <person name="Henrissat B."/>
            <person name="Martin F."/>
            <person name="Cullen D."/>
            <person name="Hibbett D.S."/>
            <person name="Grigoriev I.V."/>
        </authorList>
    </citation>
    <scope>NUCLEOTIDE SEQUENCE [LARGE SCALE GENOMIC DNA]</scope>
    <source>
        <strain evidence="3">PC15</strain>
    </source>
</reference>
<evidence type="ECO:0000313" key="3">
    <source>
        <dbReference type="Proteomes" id="UP000027073"/>
    </source>
</evidence>
<evidence type="ECO:0000256" key="1">
    <source>
        <dbReference type="SAM" id="MobiDB-lite"/>
    </source>
</evidence>
<evidence type="ECO:0000313" key="2">
    <source>
        <dbReference type="EMBL" id="KDQ25360.1"/>
    </source>
</evidence>
<protein>
    <recommendedName>
        <fullName evidence="4">AB hydrolase-1 domain-containing protein</fullName>
    </recommendedName>
</protein>
<dbReference type="AlphaFoldDB" id="A0A067NEJ2"/>
<accession>A0A067NEJ2</accession>
<dbReference type="Gene3D" id="3.40.50.1820">
    <property type="entry name" value="alpha/beta hydrolase"/>
    <property type="match status" value="1"/>
</dbReference>
<dbReference type="InParanoid" id="A0A067NEJ2"/>